<dbReference type="Proteomes" id="UP000006844">
    <property type="component" value="Chromosome"/>
</dbReference>
<dbReference type="OrthoDB" id="113631at2"/>
<organism evidence="1 2">
    <name type="scientific">Terriglobus saanensis (strain ATCC BAA-1853 / DSM 23119 / SP1PR4)</name>
    <dbReference type="NCBI Taxonomy" id="401053"/>
    <lineage>
        <taxon>Bacteria</taxon>
        <taxon>Pseudomonadati</taxon>
        <taxon>Acidobacteriota</taxon>
        <taxon>Terriglobia</taxon>
        <taxon>Terriglobales</taxon>
        <taxon>Acidobacteriaceae</taxon>
        <taxon>Terriglobus</taxon>
    </lineage>
</organism>
<reference evidence="1 2" key="1">
    <citation type="journal article" date="2012" name="Stand. Genomic Sci.">
        <title>Complete genome sequence of Terriglobus saanensis type strain SP1PR4(T), an Acidobacteria from tundra soil.</title>
        <authorList>
            <person name="Rawat S.R."/>
            <person name="Mannisto M.K."/>
            <person name="Starovoytov V."/>
            <person name="Goodwin L."/>
            <person name="Nolan M."/>
            <person name="Hauser L."/>
            <person name="Land M."/>
            <person name="Davenport K.W."/>
            <person name="Woyke T."/>
            <person name="Haggblom M.M."/>
        </authorList>
    </citation>
    <scope>NUCLEOTIDE SEQUENCE</scope>
    <source>
        <strain evidence="2">ATCC BAA-1853 / DSM 23119 / SP1PR4</strain>
    </source>
</reference>
<keyword evidence="2" id="KW-1185">Reference proteome</keyword>
<dbReference type="AlphaFoldDB" id="E8V4R0"/>
<dbReference type="InterPro" id="IPR021393">
    <property type="entry name" value="DUF3034"/>
</dbReference>
<dbReference type="EMBL" id="CP002467">
    <property type="protein sequence ID" value="ADV81464.1"/>
    <property type="molecule type" value="Genomic_DNA"/>
</dbReference>
<evidence type="ECO:0000313" key="2">
    <source>
        <dbReference type="Proteomes" id="UP000006844"/>
    </source>
</evidence>
<evidence type="ECO:0000313" key="1">
    <source>
        <dbReference type="EMBL" id="ADV81464.1"/>
    </source>
</evidence>
<name>E8V4R0_TERSS</name>
<dbReference type="KEGG" id="tsa:AciPR4_0630"/>
<dbReference type="eggNOG" id="ENOG5033XW3">
    <property type="taxonomic scope" value="Bacteria"/>
</dbReference>
<proteinExistence type="predicted"/>
<dbReference type="STRING" id="401053.AciPR4_0630"/>
<dbReference type="RefSeq" id="WP_013567197.1">
    <property type="nucleotide sequence ID" value="NC_014963.1"/>
</dbReference>
<dbReference type="HOGENOM" id="CLU_846294_0_0_0"/>
<sequence>MMRSTRARTISLAIFALILAGTSIGRAQQLGWEGSTGVFVTPLAYTAASPERKVALPTVAYHYLNGGSVLGTFSQISITSGFANRVEFGYTRTIHAAGSNAALSPLWTDGFNTFHGKGALLKENSWKKKWVPAVSLGFNVRSQVRNVGGALLKKDTTNGDIYLAASKTITQFKPVPILITGGIRGSNAQLFGLAGNAPEWAALGFGSVAFVLHGPAKSTVILAAEASQQPNHLQDLPGAVTPTTLVYAVRVLPSAKLRLNVDFGMLQGPGRIASGVDLQARARPAFAVSYKF</sequence>
<protein>
    <submittedName>
        <fullName evidence="1">Uncharacterized protein</fullName>
    </submittedName>
</protein>
<gene>
    <name evidence="1" type="ordered locus">AciPR4_0630</name>
</gene>
<accession>E8V4R0</accession>
<dbReference type="Pfam" id="PF11231">
    <property type="entry name" value="DUF3034"/>
    <property type="match status" value="1"/>
</dbReference>